<keyword evidence="6" id="KW-1185">Reference proteome</keyword>
<dbReference type="AlphaFoldDB" id="A0A4R0HM72"/>
<dbReference type="Pfam" id="PF01471">
    <property type="entry name" value="PG_binding_1"/>
    <property type="match status" value="1"/>
</dbReference>
<evidence type="ECO:0000259" key="4">
    <source>
        <dbReference type="Pfam" id="PF01471"/>
    </source>
</evidence>
<comment type="caution">
    <text evidence="5">The sequence shown here is derived from an EMBL/GenBank/DDBJ whole genome shotgun (WGS) entry which is preliminary data.</text>
</comment>
<dbReference type="InterPro" id="IPR006311">
    <property type="entry name" value="TAT_signal"/>
</dbReference>
<reference evidence="5 6" key="1">
    <citation type="submission" date="2019-02" db="EMBL/GenBank/DDBJ databases">
        <title>Kribbella capetownensis sp. nov. and Kribbella speibonae sp. nov., isolated from soil.</title>
        <authorList>
            <person name="Curtis S.M."/>
            <person name="Norton I."/>
            <person name="Everest G.J."/>
            <person name="Meyers P.R."/>
        </authorList>
    </citation>
    <scope>NUCLEOTIDE SEQUENCE [LARGE SCALE GENOMIC DNA]</scope>
    <source>
        <strain evidence="5 6">KCTC 29219</strain>
    </source>
</reference>
<dbReference type="EMBL" id="SJJZ01000001">
    <property type="protein sequence ID" value="TCC11723.1"/>
    <property type="molecule type" value="Genomic_DNA"/>
</dbReference>
<dbReference type="RefSeq" id="WP_131336634.1">
    <property type="nucleotide sequence ID" value="NZ_SJJZ01000001.1"/>
</dbReference>
<dbReference type="Gene3D" id="1.10.101.10">
    <property type="entry name" value="PGBD-like superfamily/PGBD"/>
    <property type="match status" value="1"/>
</dbReference>
<proteinExistence type="predicted"/>
<dbReference type="InterPro" id="IPR002477">
    <property type="entry name" value="Peptidoglycan-bd-like"/>
</dbReference>
<organism evidence="5 6">
    <name type="scientific">Kribbella soli</name>
    <dbReference type="NCBI Taxonomy" id="1124743"/>
    <lineage>
        <taxon>Bacteria</taxon>
        <taxon>Bacillati</taxon>
        <taxon>Actinomycetota</taxon>
        <taxon>Actinomycetes</taxon>
        <taxon>Propionibacteriales</taxon>
        <taxon>Kribbellaceae</taxon>
        <taxon>Kribbella</taxon>
    </lineage>
</organism>
<dbReference type="InterPro" id="IPR050465">
    <property type="entry name" value="UPF0194_transport"/>
</dbReference>
<sequence length="436" mass="44665">MTASPKSRRRVLVGVSAVATVSLGVGVAAGSRISSPEDAAAKTAAPKASQITVPVAKKALSSKVVGRGDASFDGAVNIRVETSGLTTPPIVTGKVPAVGSTITEGKALLEITGRPVIGLAGVLPMYRTLSPGSKGPDVLQLEQTLDRLGYDPGTVDDEYTLDTSAAVEELYENAGYEAPAPDEKVTQAVDQSKKQVDAAKKQLRQAQSQLKAAKTAKAAAGGKGDTSVQQGAVDDAEENLADAQEAQNEAEFKAGTPLPVSEVVYVKTLPRRVDDVKVERGGTVNGVVMSASGASLVVTVKVDAETAQRLKAGMAATLDLGDSVSVAGKVRRVTKNGNQYDVVVAPNALTASQLALLRDANVRVTIPIKSTSGKVLAVPVAALSSGSDGASRVEVLRNGKVELIPVTVGLTADGFAQVTPKGDAKLSEADQVVVGR</sequence>
<dbReference type="InterPro" id="IPR036365">
    <property type="entry name" value="PGBD-like_sf"/>
</dbReference>
<dbReference type="OrthoDB" id="3719185at2"/>
<dbReference type="Gene3D" id="2.40.420.20">
    <property type="match status" value="1"/>
</dbReference>
<feature type="compositionally biased region" description="Basic and acidic residues" evidence="3">
    <location>
        <begin position="181"/>
        <end position="200"/>
    </location>
</feature>
<evidence type="ECO:0000313" key="5">
    <source>
        <dbReference type="EMBL" id="TCC11723.1"/>
    </source>
</evidence>
<gene>
    <name evidence="5" type="ORF">E0H45_10850</name>
</gene>
<dbReference type="PANTHER" id="PTHR32347">
    <property type="entry name" value="EFFLUX SYSTEM COMPONENT YKNX-RELATED"/>
    <property type="match status" value="1"/>
</dbReference>
<dbReference type="GO" id="GO:0030313">
    <property type="term" value="C:cell envelope"/>
    <property type="evidence" value="ECO:0007669"/>
    <property type="project" value="UniProtKB-SubCell"/>
</dbReference>
<dbReference type="InterPro" id="IPR036366">
    <property type="entry name" value="PGBDSf"/>
</dbReference>
<dbReference type="Proteomes" id="UP000292346">
    <property type="component" value="Unassembled WGS sequence"/>
</dbReference>
<evidence type="ECO:0000313" key="6">
    <source>
        <dbReference type="Proteomes" id="UP000292346"/>
    </source>
</evidence>
<feature type="domain" description="Peptidoglycan binding-like" evidence="4">
    <location>
        <begin position="135"/>
        <end position="169"/>
    </location>
</feature>
<evidence type="ECO:0000256" key="1">
    <source>
        <dbReference type="ARBA" id="ARBA00004196"/>
    </source>
</evidence>
<accession>A0A4R0HM72</accession>
<keyword evidence="2" id="KW-0175">Coiled coil</keyword>
<comment type="subcellular location">
    <subcellularLocation>
        <location evidence="1">Cell envelope</location>
    </subcellularLocation>
</comment>
<protein>
    <submittedName>
        <fullName evidence="5">Peptidoglycan-binding protein</fullName>
    </submittedName>
</protein>
<name>A0A4R0HM72_9ACTN</name>
<dbReference type="SUPFAM" id="SSF47090">
    <property type="entry name" value="PGBD-like"/>
    <property type="match status" value="1"/>
</dbReference>
<feature type="region of interest" description="Disordered" evidence="3">
    <location>
        <begin position="177"/>
        <end position="202"/>
    </location>
</feature>
<evidence type="ECO:0000256" key="2">
    <source>
        <dbReference type="ARBA" id="ARBA00023054"/>
    </source>
</evidence>
<evidence type="ECO:0000256" key="3">
    <source>
        <dbReference type="SAM" id="MobiDB-lite"/>
    </source>
</evidence>
<dbReference type="PROSITE" id="PS51318">
    <property type="entry name" value="TAT"/>
    <property type="match status" value="1"/>
</dbReference>